<dbReference type="InterPro" id="IPR013106">
    <property type="entry name" value="Ig_V-set"/>
</dbReference>
<dbReference type="SUPFAM" id="SSF48726">
    <property type="entry name" value="Immunoglobulin"/>
    <property type="match status" value="1"/>
</dbReference>
<dbReference type="InterPro" id="IPR007110">
    <property type="entry name" value="Ig-like_dom"/>
</dbReference>
<evidence type="ECO:0000313" key="7">
    <source>
        <dbReference type="Proteomes" id="UP000002494"/>
    </source>
</evidence>
<dbReference type="Ensembl" id="ENSRNOT00000171618.1">
    <property type="protein sequence ID" value="ENSRNOP00000108893.1"/>
    <property type="gene ID" value="ENSRNOG00000083810.1"/>
</dbReference>
<keyword evidence="7" id="KW-1185">Reference proteome</keyword>
<feature type="signal peptide" evidence="4">
    <location>
        <begin position="1"/>
        <end position="19"/>
    </location>
</feature>
<dbReference type="Proteomes" id="UP000002494">
    <property type="component" value="Chromosome 6"/>
</dbReference>
<dbReference type="GeneTree" id="ENSGT01030000234536"/>
<dbReference type="InterPro" id="IPR050199">
    <property type="entry name" value="IgHV"/>
</dbReference>
<evidence type="ECO:0000256" key="2">
    <source>
        <dbReference type="ARBA" id="ARBA00023130"/>
    </source>
</evidence>
<feature type="chain" id="PRO_5045510755" description="Ig-like domain-containing protein" evidence="4">
    <location>
        <begin position="20"/>
        <end position="121"/>
    </location>
</feature>
<accession>A0ABK0M1G2</accession>
<reference evidence="6" key="1">
    <citation type="submission" date="2024-01" db="EMBL/GenBank/DDBJ databases">
        <title>GRCr8: a new rat reference genome assembly contstructed from accurate long reads and long range scaffolding.</title>
        <authorList>
            <person name="Doris P.A."/>
            <person name="Kalbfleisch T."/>
            <person name="Li K."/>
            <person name="Howe K."/>
            <person name="Wood J."/>
        </authorList>
    </citation>
    <scope>NUCLEOTIDE SEQUENCE [LARGE SCALE GENOMIC DNA]</scope>
    <source>
        <strain evidence="6">Brown Norway</strain>
    </source>
</reference>
<evidence type="ECO:0000259" key="5">
    <source>
        <dbReference type="PROSITE" id="PS50835"/>
    </source>
</evidence>
<dbReference type="InterPro" id="IPR013783">
    <property type="entry name" value="Ig-like_fold"/>
</dbReference>
<evidence type="ECO:0000256" key="3">
    <source>
        <dbReference type="ARBA" id="ARBA00043265"/>
    </source>
</evidence>
<name>A0ABK0M1G2_RAT</name>
<protein>
    <recommendedName>
        <fullName evidence="5">Ig-like domain-containing protein</fullName>
    </recommendedName>
</protein>
<keyword evidence="1" id="KW-0391">Immunity</keyword>
<keyword evidence="2" id="KW-1064">Adaptive immunity</keyword>
<dbReference type="SMART" id="SM00406">
    <property type="entry name" value="IGv"/>
    <property type="match status" value="1"/>
</dbReference>
<dbReference type="Pfam" id="PF07686">
    <property type="entry name" value="V-set"/>
    <property type="match status" value="1"/>
</dbReference>
<evidence type="ECO:0000256" key="1">
    <source>
        <dbReference type="ARBA" id="ARBA00022859"/>
    </source>
</evidence>
<evidence type="ECO:0000313" key="6">
    <source>
        <dbReference type="Ensembl" id="ENSRNOP00000108893.1"/>
    </source>
</evidence>
<dbReference type="PANTHER" id="PTHR23266">
    <property type="entry name" value="IMMUNOGLOBULIN HEAVY CHAIN"/>
    <property type="match status" value="1"/>
</dbReference>
<sequence length="121" mass="13553">MDRLTSSFLLLIVPAYVLSQVTLKESGPGILQPSQALSLTCTFSGFSLSTYGMRVSWIRQPSGKGLEWLATIDWDDDKYYNPSLKSRLTVSKDTSNNQAFLKITSMDSADTATYYCAWRPH</sequence>
<evidence type="ECO:0000256" key="4">
    <source>
        <dbReference type="SAM" id="SignalP"/>
    </source>
</evidence>
<proteinExistence type="evidence at protein level"/>
<dbReference type="Gene3D" id="2.60.40.10">
    <property type="entry name" value="Immunoglobulins"/>
    <property type="match status" value="1"/>
</dbReference>
<reference evidence="6" key="2">
    <citation type="submission" date="2025-08" db="UniProtKB">
        <authorList>
            <consortium name="Ensembl"/>
        </authorList>
    </citation>
    <scope>IDENTIFICATION</scope>
    <source>
        <strain evidence="6">Brown Norway</strain>
    </source>
</reference>
<reference evidence="6" key="3">
    <citation type="submission" date="2025-09" db="UniProtKB">
        <authorList>
            <consortium name="Ensembl"/>
        </authorList>
    </citation>
    <scope>IDENTIFICATION</scope>
    <source>
        <strain evidence="6">Brown Norway</strain>
    </source>
</reference>
<keyword evidence="8" id="KW-1267">Proteomics identification</keyword>
<organism evidence="6 7">
    <name type="scientific">Rattus norvegicus</name>
    <name type="common">Rat</name>
    <dbReference type="NCBI Taxonomy" id="10116"/>
    <lineage>
        <taxon>Eukaryota</taxon>
        <taxon>Metazoa</taxon>
        <taxon>Chordata</taxon>
        <taxon>Craniata</taxon>
        <taxon>Vertebrata</taxon>
        <taxon>Euteleostomi</taxon>
        <taxon>Mammalia</taxon>
        <taxon>Eutheria</taxon>
        <taxon>Euarchontoglires</taxon>
        <taxon>Glires</taxon>
        <taxon>Rodentia</taxon>
        <taxon>Myomorpha</taxon>
        <taxon>Muroidea</taxon>
        <taxon>Muridae</taxon>
        <taxon>Murinae</taxon>
        <taxon>Rattus</taxon>
    </lineage>
</organism>
<keyword evidence="3" id="KW-1280">Immunoglobulin</keyword>
<feature type="domain" description="Ig-like" evidence="5">
    <location>
        <begin position="14"/>
        <end position="121"/>
    </location>
</feature>
<keyword evidence="4" id="KW-0732">Signal</keyword>
<evidence type="ECO:0007829" key="8">
    <source>
        <dbReference type="PeptideAtlas" id="A0ABK0M1G2"/>
    </source>
</evidence>
<dbReference type="PROSITE" id="PS50835">
    <property type="entry name" value="IG_LIKE"/>
    <property type="match status" value="1"/>
</dbReference>
<dbReference type="InterPro" id="IPR036179">
    <property type="entry name" value="Ig-like_dom_sf"/>
</dbReference>